<reference evidence="2 3" key="1">
    <citation type="submission" date="2018-06" db="EMBL/GenBank/DDBJ databases">
        <title>Comparative genomics reveals the genomic features of Rhizophagus irregularis, R. cerebriforme, R. diaphanum and Gigaspora rosea, and their symbiotic lifestyle signature.</title>
        <authorList>
            <person name="Morin E."/>
            <person name="San Clemente H."/>
            <person name="Chen E.C.H."/>
            <person name="De La Providencia I."/>
            <person name="Hainaut M."/>
            <person name="Kuo A."/>
            <person name="Kohler A."/>
            <person name="Murat C."/>
            <person name="Tang N."/>
            <person name="Roy S."/>
            <person name="Loubradou J."/>
            <person name="Henrissat B."/>
            <person name="Grigoriev I.V."/>
            <person name="Corradi N."/>
            <person name="Roux C."/>
            <person name="Martin F.M."/>
        </authorList>
    </citation>
    <scope>NUCLEOTIDE SEQUENCE [LARGE SCALE GENOMIC DNA]</scope>
    <source>
        <strain evidence="2 3">DAOM 194757</strain>
    </source>
</reference>
<organism evidence="2 3">
    <name type="scientific">Gigaspora rosea</name>
    <dbReference type="NCBI Taxonomy" id="44941"/>
    <lineage>
        <taxon>Eukaryota</taxon>
        <taxon>Fungi</taxon>
        <taxon>Fungi incertae sedis</taxon>
        <taxon>Mucoromycota</taxon>
        <taxon>Glomeromycotina</taxon>
        <taxon>Glomeromycetes</taxon>
        <taxon>Diversisporales</taxon>
        <taxon>Gigasporaceae</taxon>
        <taxon>Gigaspora</taxon>
    </lineage>
</organism>
<keyword evidence="3" id="KW-1185">Reference proteome</keyword>
<accession>A0A397U4F8</accession>
<name>A0A397U4F8_9GLOM</name>
<dbReference type="Proteomes" id="UP000266673">
    <property type="component" value="Unassembled WGS sequence"/>
</dbReference>
<dbReference type="EMBL" id="QKWP01002039">
    <property type="protein sequence ID" value="RIB05170.1"/>
    <property type="molecule type" value="Genomic_DNA"/>
</dbReference>
<gene>
    <name evidence="2" type="ORF">C2G38_2047827</name>
</gene>
<dbReference type="OrthoDB" id="2468635at2759"/>
<sequence length="274" mass="32590">MPPKKFKNVYGVERTPGYRLKCPGCYFTFTNSEKLLKHVQEIYNTLVRGLRLNQNARQIQRDNDNDTLSFKIKMSNQLDEIYKKLEIAEGKYSLIERGHPQISEFRKCLDSILLLKREIDEFNEKQIRSIQNVLISKVEAKKEKVSMIVEKLKEEIMTLRSELNKKSIIISLLNKKYKWLEVKYHAIKKDYETLISDNDNYYVESRRMTGVREICSLNQHNIELYEENEEMKRSKCELENNILLLKQQNVELNEEIEKLKNRAAMISKVIYIID</sequence>
<keyword evidence="1" id="KW-0175">Coiled coil</keyword>
<dbReference type="AlphaFoldDB" id="A0A397U4F8"/>
<proteinExistence type="predicted"/>
<protein>
    <submittedName>
        <fullName evidence="2">Uncharacterized protein</fullName>
    </submittedName>
</protein>
<evidence type="ECO:0000256" key="1">
    <source>
        <dbReference type="SAM" id="Coils"/>
    </source>
</evidence>
<evidence type="ECO:0000313" key="3">
    <source>
        <dbReference type="Proteomes" id="UP000266673"/>
    </source>
</evidence>
<evidence type="ECO:0000313" key="2">
    <source>
        <dbReference type="EMBL" id="RIB05170.1"/>
    </source>
</evidence>
<feature type="coiled-coil region" evidence="1">
    <location>
        <begin position="242"/>
        <end position="269"/>
    </location>
</feature>
<feature type="coiled-coil region" evidence="1">
    <location>
        <begin position="135"/>
        <end position="169"/>
    </location>
</feature>
<comment type="caution">
    <text evidence="2">The sequence shown here is derived from an EMBL/GenBank/DDBJ whole genome shotgun (WGS) entry which is preliminary data.</text>
</comment>